<accession>X1D4U3</accession>
<feature type="non-terminal residue" evidence="4">
    <location>
        <position position="288"/>
    </location>
</feature>
<sequence>HRIEDDHHWLTRQKLAVFGATLIVIGISMGAFESGQAPPDKTTYTEIVDLALPDRLPPQAADQESEEASRLEPSPGAIDGGAVDDWADDQWIVVVVRPGQTLDTIFRKQGFSASLLHKILALNKDTRGLTKIRPGETFEFRKDANGDLLQMRYPLDEARYLLVRNENGVLSAEIQHRQIISEINETEGVITSSLFLAAKKAGLNDAMIMKLANIFGWDIDFVLDIRQGDRFMLVYEKLYREGEFLRDGNILAATFINQGERFQAVYFEDGEVSAYFAPDGRNMRKAFL</sequence>
<dbReference type="Pfam" id="PF04225">
    <property type="entry name" value="LysM_OapA"/>
    <property type="match status" value="1"/>
</dbReference>
<protein>
    <recommendedName>
        <fullName evidence="3">Opacity-associated protein A LysM-like domain-containing protein</fullName>
    </recommendedName>
</protein>
<evidence type="ECO:0000256" key="1">
    <source>
        <dbReference type="SAM" id="MobiDB-lite"/>
    </source>
</evidence>
<keyword evidence="2" id="KW-0472">Membrane</keyword>
<feature type="non-terminal residue" evidence="4">
    <location>
        <position position="1"/>
    </location>
</feature>
<dbReference type="SUPFAM" id="SSF51261">
    <property type="entry name" value="Duplicated hybrid motif"/>
    <property type="match status" value="1"/>
</dbReference>
<feature type="domain" description="Opacity-associated protein A LysM-like" evidence="3">
    <location>
        <begin position="91"/>
        <end position="168"/>
    </location>
</feature>
<dbReference type="AlphaFoldDB" id="X1D4U3"/>
<gene>
    <name evidence="4" type="ORF">S01H4_41563</name>
</gene>
<evidence type="ECO:0000313" key="4">
    <source>
        <dbReference type="EMBL" id="GAH00134.1"/>
    </source>
</evidence>
<keyword evidence="2" id="KW-1133">Transmembrane helix</keyword>
<name>X1D4U3_9ZZZZ</name>
<feature type="transmembrane region" description="Helical" evidence="2">
    <location>
        <begin position="15"/>
        <end position="32"/>
    </location>
</feature>
<dbReference type="GO" id="GO:0042834">
    <property type="term" value="F:peptidoglycan binding"/>
    <property type="evidence" value="ECO:0007669"/>
    <property type="project" value="InterPro"/>
</dbReference>
<dbReference type="InterPro" id="IPR007340">
    <property type="entry name" value="LysM_Opacity-associatedA"/>
</dbReference>
<evidence type="ECO:0000256" key="2">
    <source>
        <dbReference type="SAM" id="Phobius"/>
    </source>
</evidence>
<reference evidence="4" key="1">
    <citation type="journal article" date="2014" name="Front. Microbiol.">
        <title>High frequency of phylogenetically diverse reductive dehalogenase-homologous genes in deep subseafloor sedimentary metagenomes.</title>
        <authorList>
            <person name="Kawai M."/>
            <person name="Futagami T."/>
            <person name="Toyoda A."/>
            <person name="Takaki Y."/>
            <person name="Nishi S."/>
            <person name="Hori S."/>
            <person name="Arai W."/>
            <person name="Tsubouchi T."/>
            <person name="Morono Y."/>
            <person name="Uchiyama I."/>
            <person name="Ito T."/>
            <person name="Fujiyama A."/>
            <person name="Inagaki F."/>
            <person name="Takami H."/>
        </authorList>
    </citation>
    <scope>NUCLEOTIDE SEQUENCE</scope>
    <source>
        <strain evidence="4">Expedition CK06-06</strain>
    </source>
</reference>
<comment type="caution">
    <text evidence="4">The sequence shown here is derived from an EMBL/GenBank/DDBJ whole genome shotgun (WGS) entry which is preliminary data.</text>
</comment>
<dbReference type="Gene3D" id="3.10.450.350">
    <property type="match status" value="2"/>
</dbReference>
<organism evidence="4">
    <name type="scientific">marine sediment metagenome</name>
    <dbReference type="NCBI Taxonomy" id="412755"/>
    <lineage>
        <taxon>unclassified sequences</taxon>
        <taxon>metagenomes</taxon>
        <taxon>ecological metagenomes</taxon>
    </lineage>
</organism>
<keyword evidence="2" id="KW-0812">Transmembrane</keyword>
<evidence type="ECO:0000259" key="3">
    <source>
        <dbReference type="Pfam" id="PF04225"/>
    </source>
</evidence>
<feature type="region of interest" description="Disordered" evidence="1">
    <location>
        <begin position="59"/>
        <end position="79"/>
    </location>
</feature>
<proteinExistence type="predicted"/>
<dbReference type="InterPro" id="IPR011055">
    <property type="entry name" value="Dup_hybrid_motif"/>
</dbReference>
<dbReference type="EMBL" id="BART01022738">
    <property type="protein sequence ID" value="GAH00134.1"/>
    <property type="molecule type" value="Genomic_DNA"/>
</dbReference>